<accession>A0A897MTG5</accession>
<dbReference type="AlphaFoldDB" id="A0A897MTG5"/>
<evidence type="ECO:0000313" key="2">
    <source>
        <dbReference type="EMBL" id="QSG03792.1"/>
    </source>
</evidence>
<sequence>MLSTTGAVAGLAGCLGSDDENDDDDPIEVADFELSSWLSAPGTVTGEDHYPFEYFSYEAFLALEDTLGEGPLSEDDYEEIEAGVNGEGSQPRPLPSLSGREIDTFGEYLTVDNNAQQVLYGDHAPDAIGDGLVEDVGFERVGSHGGFDIYLNELQGQPVDIAVGLSEDVLLWVEDEYPDDDIEALADTQTGDTARYTDESEEMSELLDHVGSGARSLGETSDPISQTDLDFPAFEGQVAYGYDVALDGDPIDERYVIVFEDEDAVTLDDVEAWAGGEGDGEERFASHTDVSTEQDGRTVVVSGTRETVDPFVDLYSP</sequence>
<organism evidence="2 3">
    <name type="scientific">Natranaeroarchaeum sulfidigenes</name>
    <dbReference type="NCBI Taxonomy" id="2784880"/>
    <lineage>
        <taxon>Archaea</taxon>
        <taxon>Methanobacteriati</taxon>
        <taxon>Methanobacteriota</taxon>
        <taxon>Stenosarchaea group</taxon>
        <taxon>Halobacteria</taxon>
        <taxon>Halobacteriales</taxon>
        <taxon>Natronoarchaeaceae</taxon>
        <taxon>Natranaeroarchaeum</taxon>
    </lineage>
</organism>
<proteinExistence type="predicted"/>
<gene>
    <name evidence="2" type="ORF">AArcS_2596</name>
</gene>
<keyword evidence="3" id="KW-1185">Reference proteome</keyword>
<protein>
    <submittedName>
        <fullName evidence="2">Uncharacterized protein</fullName>
    </submittedName>
</protein>
<evidence type="ECO:0000256" key="1">
    <source>
        <dbReference type="SAM" id="MobiDB-lite"/>
    </source>
</evidence>
<feature type="region of interest" description="Disordered" evidence="1">
    <location>
        <begin position="275"/>
        <end position="299"/>
    </location>
</feature>
<dbReference type="KEGG" id="hara:AArcS_2596"/>
<dbReference type="EMBL" id="CP064786">
    <property type="protein sequence ID" value="QSG03792.1"/>
    <property type="molecule type" value="Genomic_DNA"/>
</dbReference>
<reference evidence="2" key="1">
    <citation type="submission" date="2020-11" db="EMBL/GenBank/DDBJ databases">
        <title>Carbohydrate-dependent, anaerobic sulfur respiration: A novel catabolism in halophilic archaea.</title>
        <authorList>
            <person name="Sorokin D.Y."/>
            <person name="Messina E."/>
            <person name="Smedile F."/>
            <person name="La Cono V."/>
            <person name="Hallsworth J.E."/>
            <person name="Yakimov M.M."/>
        </authorList>
    </citation>
    <scope>NUCLEOTIDE SEQUENCE</scope>
    <source>
        <strain evidence="2">AArc-S</strain>
    </source>
</reference>
<name>A0A897MTG5_9EURY</name>
<dbReference type="Proteomes" id="UP000663586">
    <property type="component" value="Chromosome"/>
</dbReference>
<evidence type="ECO:0000313" key="3">
    <source>
        <dbReference type="Proteomes" id="UP000663586"/>
    </source>
</evidence>